<evidence type="ECO:0000313" key="14">
    <source>
        <dbReference type="EMBL" id="QKG81258.1"/>
    </source>
</evidence>
<evidence type="ECO:0000259" key="12">
    <source>
        <dbReference type="Pfam" id="PF01243"/>
    </source>
</evidence>
<comment type="similarity">
    <text evidence="3 9">Belongs to the pyridoxamine 5'-phosphate oxidase family.</text>
</comment>
<keyword evidence="6 9" id="KW-0288">FMN</keyword>
<dbReference type="InterPro" id="IPR019740">
    <property type="entry name" value="Pyridox_Oxase_CS"/>
</dbReference>
<dbReference type="InterPro" id="IPR012349">
    <property type="entry name" value="Split_barrel_FMN-bd"/>
</dbReference>
<name>A0A7D4BGJ5_9BACT</name>
<accession>A0A7D4BGJ5</accession>
<dbReference type="PANTHER" id="PTHR10851:SF0">
    <property type="entry name" value="PYRIDOXINE-5'-PHOSPHATE OXIDASE"/>
    <property type="match status" value="1"/>
</dbReference>
<dbReference type="Pfam" id="PF01243">
    <property type="entry name" value="PNPOx_N"/>
    <property type="match status" value="1"/>
</dbReference>
<dbReference type="GO" id="GO:0010181">
    <property type="term" value="F:FMN binding"/>
    <property type="evidence" value="ECO:0007669"/>
    <property type="project" value="UniProtKB-UniRule"/>
</dbReference>
<keyword evidence="8 9" id="KW-0664">Pyridoxine biosynthesis</keyword>
<dbReference type="NCBIfam" id="TIGR00558">
    <property type="entry name" value="pdxH"/>
    <property type="match status" value="1"/>
</dbReference>
<keyword evidence="15" id="KW-1185">Reference proteome</keyword>
<dbReference type="EMBL" id="CP041345">
    <property type="protein sequence ID" value="QKG81258.1"/>
    <property type="molecule type" value="Genomic_DNA"/>
</dbReference>
<feature type="binding site" evidence="9 10">
    <location>
        <position position="127"/>
    </location>
    <ligand>
        <name>substrate</name>
    </ligand>
</feature>
<feature type="binding site" evidence="9 10">
    <location>
        <position position="66"/>
    </location>
    <ligand>
        <name>substrate</name>
    </ligand>
</feature>
<evidence type="ECO:0000256" key="1">
    <source>
        <dbReference type="ARBA" id="ARBA00004738"/>
    </source>
</evidence>
<comment type="subunit">
    <text evidence="4 9">Homodimer.</text>
</comment>
<feature type="binding site" evidence="9 10">
    <location>
        <position position="131"/>
    </location>
    <ligand>
        <name>substrate</name>
    </ligand>
</feature>
<feature type="binding site" evidence="10">
    <location>
        <begin position="8"/>
        <end position="11"/>
    </location>
    <ligand>
        <name>substrate</name>
    </ligand>
</feature>
<comment type="pathway">
    <text evidence="1 9">Cofactor metabolism; pyridoxal 5'-phosphate salvage; pyridoxal 5'-phosphate from pyridoxamine 5'-phosphate: step 1/1.</text>
</comment>
<feature type="binding site" evidence="9 10">
    <location>
        <begin position="191"/>
        <end position="193"/>
    </location>
    <ligand>
        <name>substrate</name>
    </ligand>
</feature>
<comment type="pathway">
    <text evidence="2 9">Cofactor metabolism; pyridoxal 5'-phosphate salvage; pyridoxal 5'-phosphate from pyridoxine 5'-phosphate: step 1/1.</text>
</comment>
<dbReference type="KEGG" id="ttz:FHG85_10985"/>
<comment type="catalytic activity">
    <reaction evidence="9">
        <text>pyridoxine 5'-phosphate + O2 = pyridoxal 5'-phosphate + H2O2</text>
        <dbReference type="Rhea" id="RHEA:15149"/>
        <dbReference type="ChEBI" id="CHEBI:15379"/>
        <dbReference type="ChEBI" id="CHEBI:16240"/>
        <dbReference type="ChEBI" id="CHEBI:58589"/>
        <dbReference type="ChEBI" id="CHEBI:597326"/>
        <dbReference type="EC" id="1.4.3.5"/>
    </reaction>
</comment>
<evidence type="ECO:0000256" key="8">
    <source>
        <dbReference type="ARBA" id="ARBA00023096"/>
    </source>
</evidence>
<feature type="domain" description="Pyridoxine 5'-phosphate oxidase dimerisation C-terminal" evidence="13">
    <location>
        <begin position="172"/>
        <end position="212"/>
    </location>
</feature>
<evidence type="ECO:0000256" key="4">
    <source>
        <dbReference type="ARBA" id="ARBA00011738"/>
    </source>
</evidence>
<evidence type="ECO:0000256" key="7">
    <source>
        <dbReference type="ARBA" id="ARBA00023002"/>
    </source>
</evidence>
<sequence>MEALNNLRKEYSLKSLSKKDVADSPFKQFEIWLNEAIESQVLEPNAMTLATSTFDGKPSVRVVLLKQFSESGLSFFSNYESRKAKQLLQNPYAALAFYWPELERQVRIEGKVRKATETESDEYFKTRPKGSKIGAWASPQSAVIPNRRYLEKLHADFEEEFKGRQIKRPQNWGGYVLEPTLFEFWQGRPNRLHDRIQYVLVNGVWNIERLAP</sequence>
<evidence type="ECO:0000256" key="2">
    <source>
        <dbReference type="ARBA" id="ARBA00005037"/>
    </source>
</evidence>
<evidence type="ECO:0000256" key="11">
    <source>
        <dbReference type="PIRSR" id="PIRSR000190-2"/>
    </source>
</evidence>
<evidence type="ECO:0000256" key="3">
    <source>
        <dbReference type="ARBA" id="ARBA00007301"/>
    </source>
</evidence>
<feature type="binding site" evidence="9">
    <location>
        <begin position="76"/>
        <end position="77"/>
    </location>
    <ligand>
        <name>FMN</name>
        <dbReference type="ChEBI" id="CHEBI:58210"/>
    </ligand>
</feature>
<keyword evidence="5 9" id="KW-0285">Flavoprotein</keyword>
<dbReference type="GO" id="GO:0008615">
    <property type="term" value="P:pyridoxine biosynthetic process"/>
    <property type="evidence" value="ECO:0007669"/>
    <property type="project" value="UniProtKB-UniRule"/>
</dbReference>
<feature type="domain" description="Pyridoxamine 5'-phosphate oxidase N-terminal" evidence="12">
    <location>
        <begin position="33"/>
        <end position="151"/>
    </location>
</feature>
<dbReference type="AlphaFoldDB" id="A0A7D4BGJ5"/>
<feature type="binding site" evidence="9 10">
    <location>
        <position position="123"/>
    </location>
    <ligand>
        <name>substrate</name>
    </ligand>
</feature>
<protein>
    <recommendedName>
        <fullName evidence="9">Pyridoxine/pyridoxamine 5'-phosphate oxidase</fullName>
        <ecNumber evidence="9">1.4.3.5</ecNumber>
    </recommendedName>
    <alternativeName>
        <fullName evidence="9">PNP/PMP oxidase</fullName>
        <shortName evidence="9">PNPOx</shortName>
    </alternativeName>
    <alternativeName>
        <fullName evidence="9">Pyridoxal 5'-phosphate synthase</fullName>
    </alternativeName>
</protein>
<dbReference type="InterPro" id="IPR011576">
    <property type="entry name" value="Pyridox_Oxase_N"/>
</dbReference>
<dbReference type="FunFam" id="2.30.110.10:FF:000005">
    <property type="entry name" value="NAD(P)H-hydrate epimerase"/>
    <property type="match status" value="1"/>
</dbReference>
<feature type="binding site" evidence="9 11">
    <location>
        <begin position="140"/>
        <end position="141"/>
    </location>
    <ligand>
        <name>FMN</name>
        <dbReference type="ChEBI" id="CHEBI:58210"/>
    </ligand>
</feature>
<feature type="binding site" evidence="9 11">
    <location>
        <position position="185"/>
    </location>
    <ligand>
        <name>FMN</name>
        <dbReference type="ChEBI" id="CHEBI:58210"/>
    </ligand>
</feature>
<dbReference type="PANTHER" id="PTHR10851">
    <property type="entry name" value="PYRIDOXINE-5-PHOSPHATE OXIDASE"/>
    <property type="match status" value="1"/>
</dbReference>
<dbReference type="HAMAP" id="MF_01629">
    <property type="entry name" value="PdxH"/>
    <property type="match status" value="1"/>
</dbReference>
<evidence type="ECO:0000256" key="6">
    <source>
        <dbReference type="ARBA" id="ARBA00022643"/>
    </source>
</evidence>
<evidence type="ECO:0000256" key="10">
    <source>
        <dbReference type="PIRSR" id="PIRSR000190-1"/>
    </source>
</evidence>
<gene>
    <name evidence="9 14" type="primary">pdxH</name>
    <name evidence="14" type="ORF">FHG85_10985</name>
</gene>
<comment type="catalytic activity">
    <reaction evidence="9">
        <text>pyridoxamine 5'-phosphate + O2 + H2O = pyridoxal 5'-phosphate + H2O2 + NH4(+)</text>
        <dbReference type="Rhea" id="RHEA:15817"/>
        <dbReference type="ChEBI" id="CHEBI:15377"/>
        <dbReference type="ChEBI" id="CHEBI:15379"/>
        <dbReference type="ChEBI" id="CHEBI:16240"/>
        <dbReference type="ChEBI" id="CHEBI:28938"/>
        <dbReference type="ChEBI" id="CHEBI:58451"/>
        <dbReference type="ChEBI" id="CHEBI:597326"/>
        <dbReference type="EC" id="1.4.3.5"/>
    </reaction>
</comment>
<dbReference type="InterPro" id="IPR019576">
    <property type="entry name" value="Pyridoxamine_oxidase_dimer_C"/>
</dbReference>
<feature type="binding site" evidence="9 11">
    <location>
        <position position="82"/>
    </location>
    <ligand>
        <name>FMN</name>
        <dbReference type="ChEBI" id="CHEBI:58210"/>
    </ligand>
</feature>
<dbReference type="NCBIfam" id="NF004231">
    <property type="entry name" value="PRK05679.1"/>
    <property type="match status" value="1"/>
</dbReference>
<comment type="function">
    <text evidence="9">Catalyzes the oxidation of either pyridoxine 5'-phosphate (PNP) or pyridoxamine 5'-phosphate (PMP) into pyridoxal 5'-phosphate (PLP).</text>
</comment>
<dbReference type="EC" id="1.4.3.5" evidence="9"/>
<dbReference type="Pfam" id="PF10590">
    <property type="entry name" value="PNP_phzG_C"/>
    <property type="match status" value="1"/>
</dbReference>
<comment type="cofactor">
    <cofactor evidence="9 11">
        <name>FMN</name>
        <dbReference type="ChEBI" id="CHEBI:58210"/>
    </cofactor>
    <text evidence="9 11">Binds 1 FMN per subunit.</text>
</comment>
<reference evidence="14 15" key="1">
    <citation type="submission" date="2019-07" db="EMBL/GenBank/DDBJ databases">
        <title>Thalassofilum flectens gen. nov., sp. nov., a novel moderate thermophilic anaerobe from a shallow sea hot spring in Kunashir Island (Russia), representing a new family in the order Bacteroidales, and proposal of Thalassofilacea fam. nov.</title>
        <authorList>
            <person name="Kochetkova T.V."/>
            <person name="Podosokorskaya O.A."/>
            <person name="Novikov A."/>
            <person name="Elcheninov A.G."/>
            <person name="Toshchakov S.V."/>
            <person name="Kublanov I.V."/>
        </authorList>
    </citation>
    <scope>NUCLEOTIDE SEQUENCE [LARGE SCALE GENOMIC DNA]</scope>
    <source>
        <strain evidence="14 15">38-H</strain>
    </source>
</reference>
<organism evidence="14 15">
    <name type="scientific">Tenuifilum thalassicum</name>
    <dbReference type="NCBI Taxonomy" id="2590900"/>
    <lineage>
        <taxon>Bacteria</taxon>
        <taxon>Pseudomonadati</taxon>
        <taxon>Bacteroidota</taxon>
        <taxon>Bacteroidia</taxon>
        <taxon>Bacteroidales</taxon>
        <taxon>Tenuifilaceae</taxon>
        <taxon>Tenuifilum</taxon>
    </lineage>
</organism>
<dbReference type="GO" id="GO:0004733">
    <property type="term" value="F:pyridoxamine phosphate oxidase activity"/>
    <property type="evidence" value="ECO:0007669"/>
    <property type="project" value="UniProtKB-UniRule"/>
</dbReference>
<proteinExistence type="inferred from homology"/>
<dbReference type="PROSITE" id="PS01064">
    <property type="entry name" value="PYRIDOX_OXIDASE"/>
    <property type="match status" value="1"/>
</dbReference>
<evidence type="ECO:0000256" key="5">
    <source>
        <dbReference type="ARBA" id="ARBA00022630"/>
    </source>
</evidence>
<dbReference type="Gene3D" id="2.30.110.10">
    <property type="entry name" value="Electron Transport, Fmn-binding Protein, Chain A"/>
    <property type="match status" value="1"/>
</dbReference>
<keyword evidence="7 9" id="KW-0560">Oxidoreductase</keyword>
<dbReference type="PIRSF" id="PIRSF000190">
    <property type="entry name" value="Pyd_amn-ph_oxd"/>
    <property type="match status" value="1"/>
</dbReference>
<feature type="binding site" evidence="9 11">
    <location>
        <position position="83"/>
    </location>
    <ligand>
        <name>FMN</name>
        <dbReference type="ChEBI" id="CHEBI:58210"/>
    </ligand>
</feature>
<dbReference type="InterPro" id="IPR000659">
    <property type="entry name" value="Pyridox_Oxase"/>
</dbReference>
<feature type="binding site" evidence="9 11">
    <location>
        <position position="105"/>
    </location>
    <ligand>
        <name>FMN</name>
        <dbReference type="ChEBI" id="CHEBI:58210"/>
    </ligand>
</feature>
<evidence type="ECO:0000259" key="13">
    <source>
        <dbReference type="Pfam" id="PF10590"/>
    </source>
</evidence>
<feature type="binding site" evidence="9 11">
    <location>
        <begin position="61"/>
        <end position="66"/>
    </location>
    <ligand>
        <name>FMN</name>
        <dbReference type="ChEBI" id="CHEBI:58210"/>
    </ligand>
</feature>
<dbReference type="SUPFAM" id="SSF50475">
    <property type="entry name" value="FMN-binding split barrel"/>
    <property type="match status" value="1"/>
</dbReference>
<feature type="binding site" evidence="9 11">
    <location>
        <position position="195"/>
    </location>
    <ligand>
        <name>FMN</name>
        <dbReference type="ChEBI" id="CHEBI:58210"/>
    </ligand>
</feature>
<evidence type="ECO:0000313" key="15">
    <source>
        <dbReference type="Proteomes" id="UP000500961"/>
    </source>
</evidence>
<evidence type="ECO:0000256" key="9">
    <source>
        <dbReference type="HAMAP-Rule" id="MF_01629"/>
    </source>
</evidence>
<dbReference type="UniPathway" id="UPA01068">
    <property type="reaction ID" value="UER00304"/>
</dbReference>
<dbReference type="Proteomes" id="UP000500961">
    <property type="component" value="Chromosome"/>
</dbReference>